<accession>A0A438DGP3</accession>
<comment type="caution">
    <text evidence="1">The sequence shown here is derived from an EMBL/GenBank/DDBJ whole genome shotgun (WGS) entry which is preliminary data.</text>
</comment>
<dbReference type="AlphaFoldDB" id="A0A438DGP3"/>
<organism evidence="1 2">
    <name type="scientific">Vitis vinifera</name>
    <name type="common">Grape</name>
    <dbReference type="NCBI Taxonomy" id="29760"/>
    <lineage>
        <taxon>Eukaryota</taxon>
        <taxon>Viridiplantae</taxon>
        <taxon>Streptophyta</taxon>
        <taxon>Embryophyta</taxon>
        <taxon>Tracheophyta</taxon>
        <taxon>Spermatophyta</taxon>
        <taxon>Magnoliopsida</taxon>
        <taxon>eudicotyledons</taxon>
        <taxon>Gunneridae</taxon>
        <taxon>Pentapetalae</taxon>
        <taxon>rosids</taxon>
        <taxon>Vitales</taxon>
        <taxon>Vitaceae</taxon>
        <taxon>Viteae</taxon>
        <taxon>Vitis</taxon>
    </lineage>
</organism>
<proteinExistence type="predicted"/>
<gene>
    <name evidence="1" type="ORF">CK203_117801</name>
</gene>
<evidence type="ECO:0000313" key="2">
    <source>
        <dbReference type="Proteomes" id="UP000288805"/>
    </source>
</evidence>
<evidence type="ECO:0000313" key="1">
    <source>
        <dbReference type="EMBL" id="RVW34643.1"/>
    </source>
</evidence>
<dbReference type="EMBL" id="QGNW01001633">
    <property type="protein sequence ID" value="RVW34643.1"/>
    <property type="molecule type" value="Genomic_DNA"/>
</dbReference>
<name>A0A438DGP3_VITVI</name>
<dbReference type="Proteomes" id="UP000288805">
    <property type="component" value="Unassembled WGS sequence"/>
</dbReference>
<sequence length="139" mass="15618">MGLELKKKVSGSFFFFLAFIAKPCLSYSQPLIAIIAISQDTLERRVGNCMESDNQRLRKATRVTRKYEVSSSSTSCAFAQLGILQQNGVAEIKNRHLLEVARAFMFARNVPKFLGEMQCLKQPILSIGHPQKALTPRLQ</sequence>
<reference evidence="1 2" key="1">
    <citation type="journal article" date="2018" name="PLoS Genet.">
        <title>Population sequencing reveals clonal diversity and ancestral inbreeding in the grapevine cultivar Chardonnay.</title>
        <authorList>
            <person name="Roach M.J."/>
            <person name="Johnson D.L."/>
            <person name="Bohlmann J."/>
            <person name="van Vuuren H.J."/>
            <person name="Jones S.J."/>
            <person name="Pretorius I.S."/>
            <person name="Schmidt S.A."/>
            <person name="Borneman A.R."/>
        </authorList>
    </citation>
    <scope>NUCLEOTIDE SEQUENCE [LARGE SCALE GENOMIC DNA]</scope>
    <source>
        <strain evidence="2">cv. Chardonnay</strain>
        <tissue evidence="1">Leaf</tissue>
    </source>
</reference>
<protein>
    <submittedName>
        <fullName evidence="1">Uncharacterized protein</fullName>
    </submittedName>
</protein>